<evidence type="ECO:0000313" key="3">
    <source>
        <dbReference type="Proteomes" id="UP000002736"/>
    </source>
</evidence>
<keyword evidence="1" id="KW-0472">Membrane</keyword>
<keyword evidence="1" id="KW-0812">Transmembrane</keyword>
<evidence type="ECO:0000313" key="2">
    <source>
        <dbReference type="EMBL" id="ACT11967.1"/>
    </source>
</evidence>
<reference evidence="2 3" key="1">
    <citation type="submission" date="2009-07" db="EMBL/GenBank/DDBJ databases">
        <title>Complete sequence of Pectobacterium carotovorum subsp. carotovorum PC1.</title>
        <authorList>
            <consortium name="US DOE Joint Genome Institute"/>
            <person name="Lucas S."/>
            <person name="Copeland A."/>
            <person name="Lapidus A."/>
            <person name="Glavina del Rio T."/>
            <person name="Tice H."/>
            <person name="Bruce D."/>
            <person name="Goodwin L."/>
            <person name="Pitluck S."/>
            <person name="Munk A.C."/>
            <person name="Brettin T."/>
            <person name="Detter J.C."/>
            <person name="Han C."/>
            <person name="Tapia R."/>
            <person name="Larimer F."/>
            <person name="Land M."/>
            <person name="Hauser L."/>
            <person name="Kyrpides N."/>
            <person name="Mikhailova N."/>
            <person name="Balakrishnan V."/>
            <person name="Glasner J."/>
            <person name="Perna N.T."/>
        </authorList>
    </citation>
    <scope>NUCLEOTIDE SEQUENCE [LARGE SCALE GENOMIC DNA]</scope>
    <source>
        <strain evidence="2 3">PC1</strain>
    </source>
</reference>
<dbReference type="EMBL" id="CP001657">
    <property type="protein sequence ID" value="ACT11967.1"/>
    <property type="molecule type" value="Genomic_DNA"/>
</dbReference>
<feature type="transmembrane region" description="Helical" evidence="1">
    <location>
        <begin position="60"/>
        <end position="77"/>
    </location>
</feature>
<organism evidence="2 3">
    <name type="scientific">Pectobacterium carotovorum subsp. carotovorum (strain PC1)</name>
    <dbReference type="NCBI Taxonomy" id="561230"/>
    <lineage>
        <taxon>Bacteria</taxon>
        <taxon>Pseudomonadati</taxon>
        <taxon>Pseudomonadota</taxon>
        <taxon>Gammaproteobacteria</taxon>
        <taxon>Enterobacterales</taxon>
        <taxon>Pectobacteriaceae</taxon>
        <taxon>Pectobacterium</taxon>
    </lineage>
</organism>
<accession>C6DAF9</accession>
<keyword evidence="1" id="KW-1133">Transmembrane helix</keyword>
<dbReference type="HOGENOM" id="CLU_2602893_0_0_6"/>
<dbReference type="KEGG" id="pct:PC1_0917"/>
<name>C6DAF9_PECCP</name>
<protein>
    <submittedName>
        <fullName evidence="2">Uncharacterized protein</fullName>
    </submittedName>
</protein>
<feature type="transmembrane region" description="Helical" evidence="1">
    <location>
        <begin position="28"/>
        <end position="48"/>
    </location>
</feature>
<gene>
    <name evidence="2" type="ordered locus">PC1_0917</name>
</gene>
<dbReference type="AlphaFoldDB" id="C6DAF9"/>
<proteinExistence type="predicted"/>
<sequence>MAYRFSSHLYIWQPAELFRFFGSASGLATRYFCYILLLFVVIAQSLMMAINERFYRGNDYYVICIACFFFIYLYRLFCL</sequence>
<dbReference type="Proteomes" id="UP000002736">
    <property type="component" value="Chromosome"/>
</dbReference>
<dbReference type="STRING" id="561230.PC1_0917"/>
<evidence type="ECO:0000256" key="1">
    <source>
        <dbReference type="SAM" id="Phobius"/>
    </source>
</evidence>